<evidence type="ECO:0000313" key="4">
    <source>
        <dbReference type="EMBL" id="ACB40204.1"/>
    </source>
</evidence>
<dbReference type="PANTHER" id="PTHR43637">
    <property type="entry name" value="UPF0273 PROTEIN TM_0370"/>
    <property type="match status" value="1"/>
</dbReference>
<dbReference type="SMART" id="SM00382">
    <property type="entry name" value="AAA"/>
    <property type="match status" value="1"/>
</dbReference>
<keyword evidence="2" id="KW-0067">ATP-binding</keyword>
<dbReference type="SUPFAM" id="SSF52540">
    <property type="entry name" value="P-loop containing nucleoside triphosphate hydrolases"/>
    <property type="match status" value="1"/>
</dbReference>
<evidence type="ECO:0000256" key="2">
    <source>
        <dbReference type="ARBA" id="ARBA00022840"/>
    </source>
</evidence>
<dbReference type="InterPro" id="IPR003593">
    <property type="entry name" value="AAA+_ATPase"/>
</dbReference>
<evidence type="ECO:0000259" key="3">
    <source>
        <dbReference type="SMART" id="SM00382"/>
    </source>
</evidence>
<dbReference type="AlphaFoldDB" id="B1Y8X5"/>
<sequence>MRRGMTLIYGPPGSGKTSLAIRLASRVADKVLWISTTEGPDLLKEAARRVGVDPSTFDFYDFPRAFRQDIARYILDHIASYGAAVVDSVTGMATRQNIDVVTHSILYQITKEKPIIVIADEDTPHVSYIADHVIHVWYRKNSIGHYIRYVQLEKSRTRPPGPRYIFDIVEGKGIMYVHPLHTRGHTELVEEEKLGITAPLKSVVCIHGERVRKVNALLEKIKDSAIFLKIGFWTSFHGIELRDDQIYVVRTFHDLFTLYDSFASGKIKAEFVVVGGLLNMPEEDRPEYVYTLSSLLGFVRFLVFADVGPRDETVRLEKYCEEVVQA</sequence>
<dbReference type="HOGENOM" id="CLU_071989_0_0_2"/>
<dbReference type="EMBL" id="CP001014">
    <property type="protein sequence ID" value="ACB40204.1"/>
    <property type="molecule type" value="Genomic_DNA"/>
</dbReference>
<dbReference type="InterPro" id="IPR027417">
    <property type="entry name" value="P-loop_NTPase"/>
</dbReference>
<name>B1Y8X5_PYRNV</name>
<dbReference type="KEGG" id="tne:Tneu_1277"/>
<dbReference type="Gene3D" id="3.40.50.300">
    <property type="entry name" value="P-loop containing nucleotide triphosphate hydrolases"/>
    <property type="match status" value="1"/>
</dbReference>
<dbReference type="Proteomes" id="UP000001694">
    <property type="component" value="Chromosome"/>
</dbReference>
<reference evidence="4" key="1">
    <citation type="submission" date="2008-03" db="EMBL/GenBank/DDBJ databases">
        <title>Complete sequence of Thermoproteus neutrophilus V24Sta.</title>
        <authorList>
            <consortium name="US DOE Joint Genome Institute"/>
            <person name="Copeland A."/>
            <person name="Lucas S."/>
            <person name="Lapidus A."/>
            <person name="Glavina del Rio T."/>
            <person name="Dalin E."/>
            <person name="Tice H."/>
            <person name="Bruce D."/>
            <person name="Goodwin L."/>
            <person name="Pitluck S."/>
            <person name="Sims D."/>
            <person name="Brettin T."/>
            <person name="Detter J.C."/>
            <person name="Han C."/>
            <person name="Kuske C.R."/>
            <person name="Schmutz J."/>
            <person name="Larimer F."/>
            <person name="Land M."/>
            <person name="Hauser L."/>
            <person name="Kyrpides N."/>
            <person name="Mikhailova N."/>
            <person name="Biddle J.F."/>
            <person name="Zhang Z."/>
            <person name="Fitz-Gibbon S.T."/>
            <person name="Lowe T.M."/>
            <person name="Saltikov C."/>
            <person name="House C.H."/>
            <person name="Richardson P."/>
        </authorList>
    </citation>
    <scope>NUCLEOTIDE SEQUENCE [LARGE SCALE GENOMIC DNA]</scope>
    <source>
        <strain evidence="4">V24Sta</strain>
    </source>
</reference>
<feature type="domain" description="AAA+ ATPase" evidence="3">
    <location>
        <begin position="2"/>
        <end position="141"/>
    </location>
</feature>
<keyword evidence="5" id="KW-1185">Reference proteome</keyword>
<dbReference type="STRING" id="444157.Tneu_1277"/>
<organism evidence="4 5">
    <name type="scientific">Pyrobaculum neutrophilum (strain DSM 2338 / JCM 9278 / NBRC 100436 / V24Sta)</name>
    <name type="common">Thermoproteus neutrophilus</name>
    <dbReference type="NCBI Taxonomy" id="444157"/>
    <lineage>
        <taxon>Archaea</taxon>
        <taxon>Thermoproteota</taxon>
        <taxon>Thermoprotei</taxon>
        <taxon>Thermoproteales</taxon>
        <taxon>Thermoproteaceae</taxon>
        <taxon>Pyrobaculum</taxon>
    </lineage>
</organism>
<dbReference type="GO" id="GO:0005524">
    <property type="term" value="F:ATP binding"/>
    <property type="evidence" value="ECO:0007669"/>
    <property type="project" value="UniProtKB-KW"/>
</dbReference>
<dbReference type="FunFam" id="3.40.50.300:FF:003503">
    <property type="entry name" value="P. aerophilum family 417, putative ATP binding"/>
    <property type="match status" value="1"/>
</dbReference>
<evidence type="ECO:0000313" key="5">
    <source>
        <dbReference type="Proteomes" id="UP000001694"/>
    </source>
</evidence>
<dbReference type="eggNOG" id="arCOG01176">
    <property type="taxonomic scope" value="Archaea"/>
</dbReference>
<keyword evidence="1" id="KW-0547">Nucleotide-binding</keyword>
<dbReference type="PANTHER" id="PTHR43637:SF2">
    <property type="entry name" value="PROTEIN GVPD 1"/>
    <property type="match status" value="1"/>
</dbReference>
<protein>
    <submittedName>
        <fullName evidence="4">AAA ATPase</fullName>
    </submittedName>
</protein>
<proteinExistence type="predicted"/>
<gene>
    <name evidence="4" type="ordered locus">Tneu_1277</name>
</gene>
<evidence type="ECO:0000256" key="1">
    <source>
        <dbReference type="ARBA" id="ARBA00022741"/>
    </source>
</evidence>
<accession>B1Y8X5</accession>